<accession>A0A1G7Q633</accession>
<dbReference type="STRING" id="1082479.SAMN05216241_103210"/>
<dbReference type="OrthoDB" id="9803287at2"/>
<dbReference type="SUPFAM" id="SSF54637">
    <property type="entry name" value="Thioesterase/thiol ester dehydrase-isomerase"/>
    <property type="match status" value="1"/>
</dbReference>
<dbReference type="CDD" id="cd00586">
    <property type="entry name" value="4HBT"/>
    <property type="match status" value="1"/>
</dbReference>
<dbReference type="InterPro" id="IPR029069">
    <property type="entry name" value="HotDog_dom_sf"/>
</dbReference>
<evidence type="ECO:0000313" key="3">
    <source>
        <dbReference type="Proteomes" id="UP000199415"/>
    </source>
</evidence>
<dbReference type="PANTHER" id="PTHR31793">
    <property type="entry name" value="4-HYDROXYBENZOYL-COA THIOESTERASE FAMILY MEMBER"/>
    <property type="match status" value="1"/>
</dbReference>
<reference evidence="2 3" key="1">
    <citation type="submission" date="2016-10" db="EMBL/GenBank/DDBJ databases">
        <authorList>
            <person name="de Groot N.N."/>
        </authorList>
    </citation>
    <scope>NUCLEOTIDE SEQUENCE [LARGE SCALE GENOMIC DNA]</scope>
    <source>
        <strain evidence="2 3">DSM 25584</strain>
    </source>
</reference>
<dbReference type="PANTHER" id="PTHR31793:SF2">
    <property type="entry name" value="BLR1345 PROTEIN"/>
    <property type="match status" value="1"/>
</dbReference>
<dbReference type="EMBL" id="FNCE01000003">
    <property type="protein sequence ID" value="SDF93050.1"/>
    <property type="molecule type" value="Genomic_DNA"/>
</dbReference>
<dbReference type="AlphaFoldDB" id="A0A1G7Q633"/>
<dbReference type="GO" id="GO:0047617">
    <property type="term" value="F:fatty acyl-CoA hydrolase activity"/>
    <property type="evidence" value="ECO:0007669"/>
    <property type="project" value="TreeGrafter"/>
</dbReference>
<organism evidence="2 3">
    <name type="scientific">Limimonas halophila</name>
    <dbReference type="NCBI Taxonomy" id="1082479"/>
    <lineage>
        <taxon>Bacteria</taxon>
        <taxon>Pseudomonadati</taxon>
        <taxon>Pseudomonadota</taxon>
        <taxon>Alphaproteobacteria</taxon>
        <taxon>Rhodospirillales</taxon>
        <taxon>Rhodovibrionaceae</taxon>
        <taxon>Limimonas</taxon>
    </lineage>
</organism>
<dbReference type="InterPro" id="IPR050563">
    <property type="entry name" value="4-hydroxybenzoyl-CoA_TE"/>
</dbReference>
<keyword evidence="3" id="KW-1185">Reference proteome</keyword>
<gene>
    <name evidence="2" type="ORF">SAMN05216241_103210</name>
</gene>
<feature type="region of interest" description="Disordered" evidence="1">
    <location>
        <begin position="134"/>
        <end position="155"/>
    </location>
</feature>
<sequence length="155" mass="16894">MSTAITHTDTVRPEWVDYNGHMNEAFYVVVFSHATDALLAALDLGPAYRERTGCSIYTVEAHVRYLREVTEGTELTVTSHVTGVDRKRLHICHSMHAGGEEIATEEVMTLHVDQNAGRTAPFPEDVAARARDRATAPPEWAGRAIAPVAPGTKGA</sequence>
<proteinExistence type="predicted"/>
<evidence type="ECO:0000256" key="1">
    <source>
        <dbReference type="SAM" id="MobiDB-lite"/>
    </source>
</evidence>
<keyword evidence="2" id="KW-0378">Hydrolase</keyword>
<dbReference type="Gene3D" id="3.10.129.10">
    <property type="entry name" value="Hotdog Thioesterase"/>
    <property type="match status" value="1"/>
</dbReference>
<name>A0A1G7Q633_9PROT</name>
<dbReference type="Proteomes" id="UP000199415">
    <property type="component" value="Unassembled WGS sequence"/>
</dbReference>
<dbReference type="Pfam" id="PF13279">
    <property type="entry name" value="4HBT_2"/>
    <property type="match status" value="1"/>
</dbReference>
<protein>
    <submittedName>
        <fullName evidence="2">Acyl-CoA thioester hydrolase</fullName>
    </submittedName>
</protein>
<dbReference type="RefSeq" id="WP_090019404.1">
    <property type="nucleotide sequence ID" value="NZ_FNCE01000003.1"/>
</dbReference>
<evidence type="ECO:0000313" key="2">
    <source>
        <dbReference type="EMBL" id="SDF93050.1"/>
    </source>
</evidence>